<keyword evidence="5 8" id="KW-0862">Zinc</keyword>
<gene>
    <name evidence="10" type="ORF">QTG54_001474</name>
</gene>
<dbReference type="PANTHER" id="PTHR10942">
    <property type="entry name" value="LEISHMANOLYSIN-LIKE PEPTIDASE"/>
    <property type="match status" value="1"/>
</dbReference>
<dbReference type="GO" id="GO:0006508">
    <property type="term" value="P:proteolysis"/>
    <property type="evidence" value="ECO:0007669"/>
    <property type="project" value="UniProtKB-KW"/>
</dbReference>
<evidence type="ECO:0000256" key="8">
    <source>
        <dbReference type="PIRSR" id="PIRSR601577-2"/>
    </source>
</evidence>
<organism evidence="10 11">
    <name type="scientific">Skeletonema marinoi</name>
    <dbReference type="NCBI Taxonomy" id="267567"/>
    <lineage>
        <taxon>Eukaryota</taxon>
        <taxon>Sar</taxon>
        <taxon>Stramenopiles</taxon>
        <taxon>Ochrophyta</taxon>
        <taxon>Bacillariophyta</taxon>
        <taxon>Coscinodiscophyceae</taxon>
        <taxon>Thalassiosirophycidae</taxon>
        <taxon>Thalassiosirales</taxon>
        <taxon>Skeletonemataceae</taxon>
        <taxon>Skeletonema</taxon>
        <taxon>Skeletonema marinoi-dohrnii complex</taxon>
    </lineage>
</organism>
<feature type="active site" evidence="7">
    <location>
        <position position="317"/>
    </location>
</feature>
<evidence type="ECO:0000313" key="11">
    <source>
        <dbReference type="Proteomes" id="UP001224775"/>
    </source>
</evidence>
<dbReference type="Gene3D" id="2.10.55.10">
    <property type="entry name" value="Leishmanolysin domain 3"/>
    <property type="match status" value="1"/>
</dbReference>
<dbReference type="InterPro" id="IPR001577">
    <property type="entry name" value="Peptidase_M8"/>
</dbReference>
<comment type="similarity">
    <text evidence="1">Belongs to the peptidase M8 family.</text>
</comment>
<keyword evidence="4 10" id="KW-0378">Hydrolase</keyword>
<dbReference type="GO" id="GO:0016020">
    <property type="term" value="C:membrane"/>
    <property type="evidence" value="ECO:0007669"/>
    <property type="project" value="InterPro"/>
</dbReference>
<evidence type="ECO:0000256" key="4">
    <source>
        <dbReference type="ARBA" id="ARBA00022801"/>
    </source>
</evidence>
<evidence type="ECO:0000256" key="7">
    <source>
        <dbReference type="PIRSR" id="PIRSR601577-1"/>
    </source>
</evidence>
<keyword evidence="2" id="KW-0645">Protease</keyword>
<dbReference type="Pfam" id="PF01457">
    <property type="entry name" value="Peptidase_M8"/>
    <property type="match status" value="1"/>
</dbReference>
<dbReference type="GO" id="GO:0007155">
    <property type="term" value="P:cell adhesion"/>
    <property type="evidence" value="ECO:0007669"/>
    <property type="project" value="InterPro"/>
</dbReference>
<keyword evidence="3 8" id="KW-0479">Metal-binding</keyword>
<dbReference type="SUPFAM" id="SSF55486">
    <property type="entry name" value="Metalloproteases ('zincins'), catalytic domain"/>
    <property type="match status" value="1"/>
</dbReference>
<feature type="binding site" evidence="8">
    <location>
        <position position="424"/>
    </location>
    <ligand>
        <name>Zn(2+)</name>
        <dbReference type="ChEBI" id="CHEBI:29105"/>
        <note>catalytic</note>
    </ligand>
</feature>
<protein>
    <submittedName>
        <fullName evidence="10">Leishmanolysin-like peptidase (Family M8)</fullName>
        <ecNumber evidence="10">3.4.24.-</ecNumber>
    </submittedName>
</protein>
<dbReference type="GO" id="GO:0004222">
    <property type="term" value="F:metalloendopeptidase activity"/>
    <property type="evidence" value="ECO:0007669"/>
    <property type="project" value="InterPro"/>
</dbReference>
<evidence type="ECO:0000256" key="3">
    <source>
        <dbReference type="ARBA" id="ARBA00022723"/>
    </source>
</evidence>
<dbReference type="FunFam" id="3.90.132.10:FF:000001">
    <property type="entry name" value="leishmanolysin-like peptidase isoform X2"/>
    <property type="match status" value="1"/>
</dbReference>
<dbReference type="GO" id="GO:0046872">
    <property type="term" value="F:metal ion binding"/>
    <property type="evidence" value="ECO:0007669"/>
    <property type="project" value="UniProtKB-KW"/>
</dbReference>
<evidence type="ECO:0000256" key="1">
    <source>
        <dbReference type="ARBA" id="ARBA00005860"/>
    </source>
</evidence>
<comment type="caution">
    <text evidence="10">The sequence shown here is derived from an EMBL/GenBank/DDBJ whole genome shotgun (WGS) entry which is preliminary data.</text>
</comment>
<keyword evidence="6 8" id="KW-0482">Metalloprotease</keyword>
<reference evidence="10" key="1">
    <citation type="submission" date="2023-06" db="EMBL/GenBank/DDBJ databases">
        <title>Survivors Of The Sea: Transcriptome response of Skeletonema marinoi to long-term dormancy.</title>
        <authorList>
            <person name="Pinder M.I.M."/>
            <person name="Kourtchenko O."/>
            <person name="Robertson E.K."/>
            <person name="Larsson T."/>
            <person name="Maumus F."/>
            <person name="Osuna-Cruz C.M."/>
            <person name="Vancaester E."/>
            <person name="Stenow R."/>
            <person name="Vandepoele K."/>
            <person name="Ploug H."/>
            <person name="Bruchert V."/>
            <person name="Godhe A."/>
            <person name="Topel M."/>
        </authorList>
    </citation>
    <scope>NUCLEOTIDE SEQUENCE</scope>
    <source>
        <strain evidence="10">R05AC</strain>
    </source>
</reference>
<dbReference type="EC" id="3.4.24.-" evidence="10"/>
<dbReference type="Gene3D" id="3.90.132.10">
    <property type="entry name" value="Leishmanolysin , domain 2"/>
    <property type="match status" value="1"/>
</dbReference>
<feature type="signal peptide" evidence="9">
    <location>
        <begin position="1"/>
        <end position="23"/>
    </location>
</feature>
<proteinExistence type="inferred from homology"/>
<evidence type="ECO:0000256" key="5">
    <source>
        <dbReference type="ARBA" id="ARBA00022833"/>
    </source>
</evidence>
<comment type="cofactor">
    <cofactor evidence="8">
        <name>Zn(2+)</name>
        <dbReference type="ChEBI" id="CHEBI:29105"/>
    </cofactor>
    <text evidence="8">Binds 1 zinc ion per subunit.</text>
</comment>
<evidence type="ECO:0000256" key="9">
    <source>
        <dbReference type="SAM" id="SignalP"/>
    </source>
</evidence>
<dbReference type="GO" id="GO:0005737">
    <property type="term" value="C:cytoplasm"/>
    <property type="evidence" value="ECO:0007669"/>
    <property type="project" value="TreeGrafter"/>
</dbReference>
<accession>A0AAD8YLV4</accession>
<name>A0AAD8YLV4_9STRA</name>
<keyword evidence="9" id="KW-0732">Signal</keyword>
<evidence type="ECO:0000256" key="2">
    <source>
        <dbReference type="ARBA" id="ARBA00022670"/>
    </source>
</evidence>
<evidence type="ECO:0000313" key="10">
    <source>
        <dbReference type="EMBL" id="KAK1747511.1"/>
    </source>
</evidence>
<keyword evidence="11" id="KW-1185">Reference proteome</keyword>
<feature type="chain" id="PRO_5042081294" evidence="9">
    <location>
        <begin position="24"/>
        <end position="763"/>
    </location>
</feature>
<dbReference type="PANTHER" id="PTHR10942:SF0">
    <property type="entry name" value="LEISHMANOLYSIN-LIKE PEPTIDASE"/>
    <property type="match status" value="1"/>
</dbReference>
<feature type="binding site" evidence="8">
    <location>
        <position position="316"/>
    </location>
    <ligand>
        <name>Zn(2+)</name>
        <dbReference type="ChEBI" id="CHEBI:29105"/>
        <note>catalytic</note>
    </ligand>
</feature>
<evidence type="ECO:0000256" key="6">
    <source>
        <dbReference type="ARBA" id="ARBA00023049"/>
    </source>
</evidence>
<sequence>MNRFQSVTTSLIISLCWLATVSSASIETLQREHADASYLSLDPTDNDGPGGISSIHQRIMKEDRTSWEEFLSQRTSRRERGHVKVEYAAGKHPYERMMEGEVLDITQQLFDDNEQRRTQRNPQSSFITDEDYVPLRLRFDTHLLDAYKESYPQHVSYLRNVLLPSLRNFWATTLNIVPTQQIDVPLGGICNREVKSISGFDLLDFLEYDTTISARAAVPVTNMNNDVNVNMEGGQPKSITYGNTDLVIIVLPVEGTVYCPASNGLDQLKTLAFATNCQHDQLDRPTVGYTGICFGPMDPSDRTSKTHHRRLTTVAHEFTHILGMNSYDLPYFYNPKTGKPRTARDQNNKPPQENVLCVNGKRQTVEQASSDTIMRVTTANGYIAYEVVTETVRQVARNQFGCQDLIGGRLENQPTSDDDCYGSHWDHRLYNNEFMAAVYTGSTQYVTALTLALLEDSGWYKPNYSIAENSPFGLGAGCDFVKEECIQDGQVPKWGEEFFCNSPEAIGCTPDKHLLAYCDISRWDANLPSGYQYYDEGANIAGGLSQMDFCSSYSTIFRFEAKSKEEDTKEEDIVVLDCTNPKIDDSWVELRDEVYGASSRCIDDSYGIRPMCLNVICGETGRDAGKVILETESGKQGRCEYTGQVLRLPGGSDVICPSFAQICPESVCPGLCSGRGECDYTQSPPRCSCFDREDTSPHCNGTSVYEYPPTISPSPTISPEPTFSPMRAEPAFAVKGRSPGSDRGNNIYLQFACALSVAFAFLA</sequence>
<dbReference type="AlphaFoldDB" id="A0AAD8YLV4"/>
<dbReference type="Proteomes" id="UP001224775">
    <property type="component" value="Unassembled WGS sequence"/>
</dbReference>
<feature type="binding site" evidence="8">
    <location>
        <position position="320"/>
    </location>
    <ligand>
        <name>Zn(2+)</name>
        <dbReference type="ChEBI" id="CHEBI:29105"/>
        <note>catalytic</note>
    </ligand>
</feature>
<dbReference type="Gene3D" id="3.10.170.20">
    <property type="match status" value="1"/>
</dbReference>
<dbReference type="EMBL" id="JATAAI010000002">
    <property type="protein sequence ID" value="KAK1747511.1"/>
    <property type="molecule type" value="Genomic_DNA"/>
</dbReference>